<dbReference type="PANTHER" id="PTHR33885:SF3">
    <property type="entry name" value="PHAGE SHOCK PROTEIN C"/>
    <property type="match status" value="1"/>
</dbReference>
<name>A0ABN0UEW1_9GAMM</name>
<feature type="transmembrane region" description="Helical" evidence="7">
    <location>
        <begin position="21"/>
        <end position="40"/>
    </location>
</feature>
<keyword evidence="2" id="KW-1003">Cell membrane</keyword>
<evidence type="ECO:0000313" key="9">
    <source>
        <dbReference type="EMBL" id="GAA0248077.1"/>
    </source>
</evidence>
<dbReference type="Proteomes" id="UP001500657">
    <property type="component" value="Unassembled WGS sequence"/>
</dbReference>
<dbReference type="Pfam" id="PF04024">
    <property type="entry name" value="PspC"/>
    <property type="match status" value="1"/>
</dbReference>
<gene>
    <name evidence="9" type="ORF">GCM10009126_11960</name>
</gene>
<keyword evidence="10" id="KW-1185">Reference proteome</keyword>
<evidence type="ECO:0000256" key="1">
    <source>
        <dbReference type="ARBA" id="ARBA00004162"/>
    </source>
</evidence>
<sequence>MNGSTDDYHRRRLYRDSERGLIFGVCAGIAGHFNWPAWLIRVAALALAWYFPTAAVVAYVVAALILPQRPLRYRGSGDERSAWQPRHHGTQP</sequence>
<evidence type="ECO:0000313" key="10">
    <source>
        <dbReference type="Proteomes" id="UP001500657"/>
    </source>
</evidence>
<keyword evidence="5 7" id="KW-0472">Membrane</keyword>
<evidence type="ECO:0000256" key="2">
    <source>
        <dbReference type="ARBA" id="ARBA00022475"/>
    </source>
</evidence>
<proteinExistence type="predicted"/>
<accession>A0ABN0UEW1</accession>
<evidence type="ECO:0000259" key="8">
    <source>
        <dbReference type="Pfam" id="PF04024"/>
    </source>
</evidence>
<dbReference type="PANTHER" id="PTHR33885">
    <property type="entry name" value="PHAGE SHOCK PROTEIN C"/>
    <property type="match status" value="1"/>
</dbReference>
<comment type="caution">
    <text evidence="9">The sequence shown here is derived from an EMBL/GenBank/DDBJ whole genome shotgun (WGS) entry which is preliminary data.</text>
</comment>
<feature type="transmembrane region" description="Helical" evidence="7">
    <location>
        <begin position="46"/>
        <end position="66"/>
    </location>
</feature>
<dbReference type="EMBL" id="BAAAFO010000002">
    <property type="protein sequence ID" value="GAA0248077.1"/>
    <property type="molecule type" value="Genomic_DNA"/>
</dbReference>
<evidence type="ECO:0000256" key="7">
    <source>
        <dbReference type="SAM" id="Phobius"/>
    </source>
</evidence>
<feature type="region of interest" description="Disordered" evidence="6">
    <location>
        <begin position="73"/>
        <end position="92"/>
    </location>
</feature>
<dbReference type="InterPro" id="IPR052027">
    <property type="entry name" value="PspC"/>
</dbReference>
<comment type="subcellular location">
    <subcellularLocation>
        <location evidence="1">Cell membrane</location>
        <topology evidence="1">Single-pass membrane protein</topology>
    </subcellularLocation>
</comment>
<evidence type="ECO:0000256" key="6">
    <source>
        <dbReference type="SAM" id="MobiDB-lite"/>
    </source>
</evidence>
<reference evidence="9 10" key="1">
    <citation type="journal article" date="2019" name="Int. J. Syst. Evol. Microbiol.">
        <title>The Global Catalogue of Microorganisms (GCM) 10K type strain sequencing project: providing services to taxonomists for standard genome sequencing and annotation.</title>
        <authorList>
            <consortium name="The Broad Institute Genomics Platform"/>
            <consortium name="The Broad Institute Genome Sequencing Center for Infectious Disease"/>
            <person name="Wu L."/>
            <person name="Ma J."/>
        </authorList>
    </citation>
    <scope>NUCLEOTIDE SEQUENCE [LARGE SCALE GENOMIC DNA]</scope>
    <source>
        <strain evidence="9 10">JCM 16242</strain>
    </source>
</reference>
<protein>
    <recommendedName>
        <fullName evidence="8">Phage shock protein PspC N-terminal domain-containing protein</fullName>
    </recommendedName>
</protein>
<organism evidence="9 10">
    <name type="scientific">Rhodanobacter caeni</name>
    <dbReference type="NCBI Taxonomy" id="657654"/>
    <lineage>
        <taxon>Bacteria</taxon>
        <taxon>Pseudomonadati</taxon>
        <taxon>Pseudomonadota</taxon>
        <taxon>Gammaproteobacteria</taxon>
        <taxon>Lysobacterales</taxon>
        <taxon>Rhodanobacteraceae</taxon>
        <taxon>Rhodanobacter</taxon>
    </lineage>
</organism>
<keyword evidence="4 7" id="KW-1133">Transmembrane helix</keyword>
<dbReference type="RefSeq" id="WP_343881203.1">
    <property type="nucleotide sequence ID" value="NZ_BAAAFO010000002.1"/>
</dbReference>
<dbReference type="InterPro" id="IPR007168">
    <property type="entry name" value="Phageshock_PspC_N"/>
</dbReference>
<keyword evidence="3 7" id="KW-0812">Transmembrane</keyword>
<evidence type="ECO:0000256" key="5">
    <source>
        <dbReference type="ARBA" id="ARBA00023136"/>
    </source>
</evidence>
<evidence type="ECO:0000256" key="3">
    <source>
        <dbReference type="ARBA" id="ARBA00022692"/>
    </source>
</evidence>
<feature type="domain" description="Phage shock protein PspC N-terminal" evidence="8">
    <location>
        <begin position="11"/>
        <end position="68"/>
    </location>
</feature>
<evidence type="ECO:0000256" key="4">
    <source>
        <dbReference type="ARBA" id="ARBA00022989"/>
    </source>
</evidence>